<dbReference type="AlphaFoldDB" id="A0A9D4RK44"/>
<dbReference type="EMBL" id="JAIWYP010000002">
    <property type="protein sequence ID" value="KAH3869327.1"/>
    <property type="molecule type" value="Genomic_DNA"/>
</dbReference>
<name>A0A9D4RK44_DREPO</name>
<sequence length="104" mass="12059">MMKGYNELKTHVNVKVSLFDQIHNLSQSVISEQNKLSTRIDQTDEKIVRLDGEVNKLEVNKLVENKERNELINNLKAEIFQLNAGVEMRCDDKVNALQRTKPQH</sequence>
<reference evidence="1" key="1">
    <citation type="journal article" date="2019" name="bioRxiv">
        <title>The Genome of the Zebra Mussel, Dreissena polymorpha: A Resource for Invasive Species Research.</title>
        <authorList>
            <person name="McCartney M.A."/>
            <person name="Auch B."/>
            <person name="Kono T."/>
            <person name="Mallez S."/>
            <person name="Zhang Y."/>
            <person name="Obille A."/>
            <person name="Becker A."/>
            <person name="Abrahante J.E."/>
            <person name="Garbe J."/>
            <person name="Badalamenti J.P."/>
            <person name="Herman A."/>
            <person name="Mangelson H."/>
            <person name="Liachko I."/>
            <person name="Sullivan S."/>
            <person name="Sone E.D."/>
            <person name="Koren S."/>
            <person name="Silverstein K.A.T."/>
            <person name="Beckman K.B."/>
            <person name="Gohl D.M."/>
        </authorList>
    </citation>
    <scope>NUCLEOTIDE SEQUENCE</scope>
    <source>
        <strain evidence="1">Duluth1</strain>
        <tissue evidence="1">Whole animal</tissue>
    </source>
</reference>
<reference evidence="1" key="2">
    <citation type="submission" date="2020-11" db="EMBL/GenBank/DDBJ databases">
        <authorList>
            <person name="McCartney M.A."/>
            <person name="Auch B."/>
            <person name="Kono T."/>
            <person name="Mallez S."/>
            <person name="Becker A."/>
            <person name="Gohl D.M."/>
            <person name="Silverstein K.A.T."/>
            <person name="Koren S."/>
            <person name="Bechman K.B."/>
            <person name="Herman A."/>
            <person name="Abrahante J.E."/>
            <person name="Garbe J."/>
        </authorList>
    </citation>
    <scope>NUCLEOTIDE SEQUENCE</scope>
    <source>
        <strain evidence="1">Duluth1</strain>
        <tissue evidence="1">Whole animal</tissue>
    </source>
</reference>
<comment type="caution">
    <text evidence="1">The sequence shown here is derived from an EMBL/GenBank/DDBJ whole genome shotgun (WGS) entry which is preliminary data.</text>
</comment>
<accession>A0A9D4RK44</accession>
<protein>
    <submittedName>
        <fullName evidence="1">Uncharacterized protein</fullName>
    </submittedName>
</protein>
<proteinExistence type="predicted"/>
<evidence type="ECO:0000313" key="1">
    <source>
        <dbReference type="EMBL" id="KAH3869327.1"/>
    </source>
</evidence>
<gene>
    <name evidence="1" type="ORF">DPMN_032490</name>
</gene>
<evidence type="ECO:0000313" key="2">
    <source>
        <dbReference type="Proteomes" id="UP000828390"/>
    </source>
</evidence>
<dbReference type="Proteomes" id="UP000828390">
    <property type="component" value="Unassembled WGS sequence"/>
</dbReference>
<organism evidence="1 2">
    <name type="scientific">Dreissena polymorpha</name>
    <name type="common">Zebra mussel</name>
    <name type="synonym">Mytilus polymorpha</name>
    <dbReference type="NCBI Taxonomy" id="45954"/>
    <lineage>
        <taxon>Eukaryota</taxon>
        <taxon>Metazoa</taxon>
        <taxon>Spiralia</taxon>
        <taxon>Lophotrochozoa</taxon>
        <taxon>Mollusca</taxon>
        <taxon>Bivalvia</taxon>
        <taxon>Autobranchia</taxon>
        <taxon>Heteroconchia</taxon>
        <taxon>Euheterodonta</taxon>
        <taxon>Imparidentia</taxon>
        <taxon>Neoheterodontei</taxon>
        <taxon>Myida</taxon>
        <taxon>Dreissenoidea</taxon>
        <taxon>Dreissenidae</taxon>
        <taxon>Dreissena</taxon>
    </lineage>
</organism>
<keyword evidence="2" id="KW-1185">Reference proteome</keyword>